<dbReference type="AlphaFoldDB" id="A0A432P4U0"/>
<evidence type="ECO:0000256" key="6">
    <source>
        <dbReference type="ARBA" id="ARBA00023097"/>
    </source>
</evidence>
<dbReference type="OrthoDB" id="9812625at2"/>
<dbReference type="GO" id="GO:0016620">
    <property type="term" value="F:oxidoreductase activity, acting on the aldehyde or oxo group of donors, NAD or NADP as acceptor"/>
    <property type="evidence" value="ECO:0007669"/>
    <property type="project" value="InterPro"/>
</dbReference>
<name>A0A432P4U0_9HYPH</name>
<dbReference type="Proteomes" id="UP000278081">
    <property type="component" value="Unassembled WGS sequence"/>
</dbReference>
<dbReference type="InterPro" id="IPR015590">
    <property type="entry name" value="Aldehyde_DH_dom"/>
</dbReference>
<keyword evidence="2" id="KW-0479">Metal-binding</keyword>
<evidence type="ECO:0000259" key="9">
    <source>
        <dbReference type="Pfam" id="PF00171"/>
    </source>
</evidence>
<gene>
    <name evidence="10" type="ORF">EFR84_07935</name>
</gene>
<accession>A0A432P4U0</accession>
<feature type="domain" description="Aldehyde dehydrogenase" evidence="9">
    <location>
        <begin position="17"/>
        <end position="472"/>
    </location>
</feature>
<protein>
    <submittedName>
        <fullName evidence="10">Aldehyde dehydrogenase family protein</fullName>
    </submittedName>
</protein>
<dbReference type="InterPro" id="IPR016161">
    <property type="entry name" value="Ald_DH/histidinol_DH"/>
</dbReference>
<dbReference type="InterPro" id="IPR016160">
    <property type="entry name" value="Ald_DH_CS_CYS"/>
</dbReference>
<keyword evidence="6" id="KW-0558">Oxidation</keyword>
<dbReference type="CDD" id="cd07097">
    <property type="entry name" value="ALDH_KGSADH-YcbD"/>
    <property type="match status" value="1"/>
</dbReference>
<evidence type="ECO:0000313" key="11">
    <source>
        <dbReference type="Proteomes" id="UP000278081"/>
    </source>
</evidence>
<dbReference type="Gene3D" id="3.40.605.10">
    <property type="entry name" value="Aldehyde Dehydrogenase, Chain A, domain 1"/>
    <property type="match status" value="1"/>
</dbReference>
<evidence type="ECO:0000256" key="3">
    <source>
        <dbReference type="ARBA" id="ARBA00022857"/>
    </source>
</evidence>
<organism evidence="10 11">
    <name type="scientific">Rhizobium chutanense</name>
    <dbReference type="NCBI Taxonomy" id="2035448"/>
    <lineage>
        <taxon>Bacteria</taxon>
        <taxon>Pseudomonadati</taxon>
        <taxon>Pseudomonadota</taxon>
        <taxon>Alphaproteobacteria</taxon>
        <taxon>Hyphomicrobiales</taxon>
        <taxon>Rhizobiaceae</taxon>
        <taxon>Rhizobium/Agrobacterium group</taxon>
        <taxon>Rhizobium</taxon>
    </lineage>
</organism>
<dbReference type="RefSeq" id="WP_126908451.1">
    <property type="nucleotide sequence ID" value="NZ_ML133753.1"/>
</dbReference>
<evidence type="ECO:0000256" key="8">
    <source>
        <dbReference type="RuleBase" id="RU003345"/>
    </source>
</evidence>
<dbReference type="SUPFAM" id="SSF53720">
    <property type="entry name" value="ALDH-like"/>
    <property type="match status" value="1"/>
</dbReference>
<reference evidence="10 11" key="1">
    <citation type="submission" date="2018-11" db="EMBL/GenBank/DDBJ databases">
        <title>Rhizobium chutanense sp. nov., isolated from root nodules of Phaseolus vulgaris in China.</title>
        <authorList>
            <person name="Huo Y."/>
        </authorList>
    </citation>
    <scope>NUCLEOTIDE SEQUENCE [LARGE SCALE GENOMIC DNA]</scope>
    <source>
        <strain evidence="10 11">C16</strain>
    </source>
</reference>
<evidence type="ECO:0000256" key="7">
    <source>
        <dbReference type="PROSITE-ProRule" id="PRU10007"/>
    </source>
</evidence>
<dbReference type="PROSITE" id="PS00687">
    <property type="entry name" value="ALDEHYDE_DEHYDR_GLU"/>
    <property type="match status" value="1"/>
</dbReference>
<evidence type="ECO:0000256" key="5">
    <source>
        <dbReference type="ARBA" id="ARBA00023002"/>
    </source>
</evidence>
<evidence type="ECO:0000256" key="2">
    <source>
        <dbReference type="ARBA" id="ARBA00022723"/>
    </source>
</evidence>
<evidence type="ECO:0000256" key="4">
    <source>
        <dbReference type="ARBA" id="ARBA00022958"/>
    </source>
</evidence>
<dbReference type="InterPro" id="IPR016163">
    <property type="entry name" value="Ald_DH_C"/>
</dbReference>
<comment type="similarity">
    <text evidence="1 8">Belongs to the aldehyde dehydrogenase family.</text>
</comment>
<feature type="active site" evidence="7">
    <location>
        <position position="246"/>
    </location>
</feature>
<keyword evidence="5 8" id="KW-0560">Oxidoreductase</keyword>
<sequence>MTIYQNLIAGEWVGTNATKNINPSDTNEVVGLYADGSADDTKNAIAAAKAAFPAWSRSGIWERHVILKKAGDEIMARKDELGALLAREEGKTLPEATGEVIRASQIFEFFAGEALRLAGEVIPSVRPNIGVEITREGLGVIGIITPWNFPIAIPAWKIAPALCYGNTIVFKPAELVPACSWAIVDILNRAGLPKGVLNLVMGKGSVVGQAMLESPDVHGITFTGSTGTGRRVAAASIEHNRKFQLEMGGKNPMVVLDDADLSVAVEAAANSGFFSTGQRCTASSRLIVTEGIHDKFVAALTDKLKTLVVDNALKAGTHIGPVVDERQLKTDTDYIEIGKKEGAKLAFGGELVSRDTPGFYLQPTLFTEATNQMRISREEIFGPVVSVIRAKDYDEALAIANDTPFGLSAGIATTSLKHATHFKRNSEAGMVMVNLPTAGVDFHVPFGGRKGSSYGPREQGKYAAEFYTTVKTAYTLA</sequence>
<dbReference type="PROSITE" id="PS00070">
    <property type="entry name" value="ALDEHYDE_DEHYDR_CYS"/>
    <property type="match status" value="1"/>
</dbReference>
<dbReference type="FunFam" id="3.40.605.10:FF:000007">
    <property type="entry name" value="NAD/NADP-dependent betaine aldehyde dehydrogenase"/>
    <property type="match status" value="1"/>
</dbReference>
<evidence type="ECO:0000256" key="1">
    <source>
        <dbReference type="ARBA" id="ARBA00009986"/>
    </source>
</evidence>
<dbReference type="FunFam" id="3.40.309.10:FF:000012">
    <property type="entry name" value="Betaine aldehyde dehydrogenase"/>
    <property type="match status" value="1"/>
</dbReference>
<keyword evidence="4" id="KW-0630">Potassium</keyword>
<comment type="caution">
    <text evidence="10">The sequence shown here is derived from an EMBL/GenBank/DDBJ whole genome shotgun (WGS) entry which is preliminary data.</text>
</comment>
<evidence type="ECO:0000313" key="10">
    <source>
        <dbReference type="EMBL" id="RUM07416.1"/>
    </source>
</evidence>
<dbReference type="InterPro" id="IPR016162">
    <property type="entry name" value="Ald_DH_N"/>
</dbReference>
<proteinExistence type="inferred from homology"/>
<dbReference type="EMBL" id="RJTJ01000006">
    <property type="protein sequence ID" value="RUM07416.1"/>
    <property type="molecule type" value="Genomic_DNA"/>
</dbReference>
<dbReference type="Gene3D" id="3.40.309.10">
    <property type="entry name" value="Aldehyde Dehydrogenase, Chain A, domain 2"/>
    <property type="match status" value="1"/>
</dbReference>
<dbReference type="GO" id="GO:0046872">
    <property type="term" value="F:metal ion binding"/>
    <property type="evidence" value="ECO:0007669"/>
    <property type="project" value="UniProtKB-KW"/>
</dbReference>
<dbReference type="Pfam" id="PF00171">
    <property type="entry name" value="Aldedh"/>
    <property type="match status" value="1"/>
</dbReference>
<dbReference type="InterPro" id="IPR029510">
    <property type="entry name" value="Ald_DH_CS_GLU"/>
</dbReference>
<dbReference type="PANTHER" id="PTHR11699">
    <property type="entry name" value="ALDEHYDE DEHYDROGENASE-RELATED"/>
    <property type="match status" value="1"/>
</dbReference>
<keyword evidence="3" id="KW-0521">NADP</keyword>